<dbReference type="GO" id="GO:0051536">
    <property type="term" value="F:iron-sulfur cluster binding"/>
    <property type="evidence" value="ECO:0007669"/>
    <property type="project" value="UniProtKB-KW"/>
</dbReference>
<proteinExistence type="predicted"/>
<evidence type="ECO:0000313" key="5">
    <source>
        <dbReference type="EMBL" id="HIX65684.1"/>
    </source>
</evidence>
<dbReference type="SUPFAM" id="SSF53920">
    <property type="entry name" value="Fe-only hydrogenase"/>
    <property type="match status" value="1"/>
</dbReference>
<organism evidence="5 6">
    <name type="scientific">Candidatus Anaerotruncus excrementipullorum</name>
    <dbReference type="NCBI Taxonomy" id="2838465"/>
    <lineage>
        <taxon>Bacteria</taxon>
        <taxon>Bacillati</taxon>
        <taxon>Bacillota</taxon>
        <taxon>Clostridia</taxon>
        <taxon>Eubacteriales</taxon>
        <taxon>Oscillospiraceae</taxon>
        <taxon>Anaerotruncus</taxon>
    </lineage>
</organism>
<dbReference type="AlphaFoldDB" id="A0A9D2B825"/>
<name>A0A9D2B825_9FIRM</name>
<evidence type="ECO:0000256" key="2">
    <source>
        <dbReference type="ARBA" id="ARBA00023004"/>
    </source>
</evidence>
<reference evidence="5" key="1">
    <citation type="journal article" date="2021" name="PeerJ">
        <title>Extensive microbial diversity within the chicken gut microbiome revealed by metagenomics and culture.</title>
        <authorList>
            <person name="Gilroy R."/>
            <person name="Ravi A."/>
            <person name="Getino M."/>
            <person name="Pursley I."/>
            <person name="Horton D.L."/>
            <person name="Alikhan N.F."/>
            <person name="Baker D."/>
            <person name="Gharbi K."/>
            <person name="Hall N."/>
            <person name="Watson M."/>
            <person name="Adriaenssens E.M."/>
            <person name="Foster-Nyarko E."/>
            <person name="Jarju S."/>
            <person name="Secka A."/>
            <person name="Antonio M."/>
            <person name="Oren A."/>
            <person name="Chaudhuri R.R."/>
            <person name="La Ragione R."/>
            <person name="Hildebrand F."/>
            <person name="Pallen M.J."/>
        </authorList>
    </citation>
    <scope>NUCLEOTIDE SEQUENCE</scope>
    <source>
        <strain evidence="5">CHK188-5543</strain>
    </source>
</reference>
<keyword evidence="1" id="KW-0479">Metal-binding</keyword>
<evidence type="ECO:0000256" key="3">
    <source>
        <dbReference type="ARBA" id="ARBA00023014"/>
    </source>
</evidence>
<dbReference type="Pfam" id="PF12838">
    <property type="entry name" value="Fer4_7"/>
    <property type="match status" value="1"/>
</dbReference>
<dbReference type="Pfam" id="PF02906">
    <property type="entry name" value="Fe_hyd_lg_C"/>
    <property type="match status" value="1"/>
</dbReference>
<dbReference type="PANTHER" id="PTHR11615">
    <property type="entry name" value="NITRATE, FORMATE, IRON DEHYDROGENASE"/>
    <property type="match status" value="1"/>
</dbReference>
<keyword evidence="3" id="KW-0411">Iron-sulfur</keyword>
<dbReference type="Gene3D" id="3.30.70.20">
    <property type="match status" value="2"/>
</dbReference>
<reference evidence="5" key="2">
    <citation type="submission" date="2021-04" db="EMBL/GenBank/DDBJ databases">
        <authorList>
            <person name="Gilroy R."/>
        </authorList>
    </citation>
    <scope>NUCLEOTIDE SEQUENCE</scope>
    <source>
        <strain evidence="5">CHK188-5543</strain>
    </source>
</reference>
<feature type="domain" description="4Fe-4S ferredoxin-type" evidence="4">
    <location>
        <begin position="93"/>
        <end position="120"/>
    </location>
</feature>
<feature type="domain" description="4Fe-4S ferredoxin-type" evidence="4">
    <location>
        <begin position="169"/>
        <end position="197"/>
    </location>
</feature>
<comment type="caution">
    <text evidence="5">The sequence shown here is derived from an EMBL/GenBank/DDBJ whole genome shotgun (WGS) entry which is preliminary data.</text>
</comment>
<dbReference type="InterPro" id="IPR009016">
    <property type="entry name" value="Fe_hydrogenase"/>
</dbReference>
<dbReference type="PROSITE" id="PS51379">
    <property type="entry name" value="4FE4S_FER_2"/>
    <property type="match status" value="3"/>
</dbReference>
<evidence type="ECO:0000313" key="6">
    <source>
        <dbReference type="Proteomes" id="UP000886800"/>
    </source>
</evidence>
<sequence length="481" mass="52516">MERSEMFFDTNVQLLKYRVLKGVIERYDRGTLSEAYREIPMEIAPGPKPSMRCCVYKERAILTERVKLAMGGDKQNPNVIECIKIGCDECTVNRYHVGSACRGCIAHRCEHACPTGAITVWKGKAHIDQEKCVECGRCAAACPYSAIMKYTRPCENACKIGAISMDLDNSAKIDNHKCISCGACVYQCPFGAIMDKSFILDALEILKQSEGNTKYRVYAVVAPSISSQFSYAKTGQVVAGLKAVGFHNVVEAALGADMVAYEEAAELAEKGFLTSSCCPAFVQYIKSAFPSMVEHISHNPSPMEAVARFIKRTDPNAKCIFVGPCTAKKMEFQQENVTGVDCVITFEELQALFDARDVTLEALEEELLDNASYYGRIFARSGGLSDAVREALKERGITPEQFTAKPLACDGIVECKTALLKASKNVLPENFIEGMACVGGCIGGAACVTHGPKDKSEVNKYGQLAKEKTILDALQVTHLAK</sequence>
<dbReference type="Pfam" id="PF00037">
    <property type="entry name" value="Fer4"/>
    <property type="match status" value="1"/>
</dbReference>
<dbReference type="NCBIfam" id="TIGR04105">
    <property type="entry name" value="FeFe_hydrog_B1"/>
    <property type="match status" value="1"/>
</dbReference>
<dbReference type="PROSITE" id="PS00198">
    <property type="entry name" value="4FE4S_FER_1"/>
    <property type="match status" value="2"/>
</dbReference>
<dbReference type="GO" id="GO:0046872">
    <property type="term" value="F:metal ion binding"/>
    <property type="evidence" value="ECO:0007669"/>
    <property type="project" value="UniProtKB-KW"/>
</dbReference>
<evidence type="ECO:0000256" key="1">
    <source>
        <dbReference type="ARBA" id="ARBA00022723"/>
    </source>
</evidence>
<dbReference type="Gene3D" id="3.40.950.10">
    <property type="entry name" value="Fe-only Hydrogenase (Larger Subunit), Chain L, domain 3"/>
    <property type="match status" value="1"/>
</dbReference>
<gene>
    <name evidence="5" type="ORF">H9736_05485</name>
</gene>
<protein>
    <submittedName>
        <fullName evidence="5">4Fe-4S dicluster domain-containing protein</fullName>
    </submittedName>
</protein>
<feature type="domain" description="4Fe-4S ferredoxin-type" evidence="4">
    <location>
        <begin position="123"/>
        <end position="153"/>
    </location>
</feature>
<dbReference type="SUPFAM" id="SSF54862">
    <property type="entry name" value="4Fe-4S ferredoxins"/>
    <property type="match status" value="1"/>
</dbReference>
<dbReference type="InterPro" id="IPR017900">
    <property type="entry name" value="4Fe4S_Fe_S_CS"/>
</dbReference>
<accession>A0A9D2B825</accession>
<dbReference type="Proteomes" id="UP000886800">
    <property type="component" value="Unassembled WGS sequence"/>
</dbReference>
<dbReference type="EMBL" id="DXES01000121">
    <property type="protein sequence ID" value="HIX65684.1"/>
    <property type="molecule type" value="Genomic_DNA"/>
</dbReference>
<dbReference type="InterPro" id="IPR050340">
    <property type="entry name" value="Cytosolic_Fe-S_CAF"/>
</dbReference>
<dbReference type="InterPro" id="IPR017896">
    <property type="entry name" value="4Fe4S_Fe-S-bd"/>
</dbReference>
<dbReference type="InterPro" id="IPR027631">
    <property type="entry name" value="Mono_FeFe_hydrog"/>
</dbReference>
<dbReference type="InterPro" id="IPR004108">
    <property type="entry name" value="Fe_hydrogenase_lsu_C"/>
</dbReference>
<keyword evidence="2" id="KW-0408">Iron</keyword>
<evidence type="ECO:0000259" key="4">
    <source>
        <dbReference type="PROSITE" id="PS51379"/>
    </source>
</evidence>